<evidence type="ECO:0000313" key="1">
    <source>
        <dbReference type="EMBL" id="OLQ05283.1"/>
    </source>
</evidence>
<name>A0A1Q9ECY3_SYMMI</name>
<organism evidence="1 2">
    <name type="scientific">Symbiodinium microadriaticum</name>
    <name type="common">Dinoflagellate</name>
    <name type="synonym">Zooxanthella microadriatica</name>
    <dbReference type="NCBI Taxonomy" id="2951"/>
    <lineage>
        <taxon>Eukaryota</taxon>
        <taxon>Sar</taxon>
        <taxon>Alveolata</taxon>
        <taxon>Dinophyceae</taxon>
        <taxon>Suessiales</taxon>
        <taxon>Symbiodiniaceae</taxon>
        <taxon>Symbiodinium</taxon>
    </lineage>
</organism>
<evidence type="ECO:0000313" key="2">
    <source>
        <dbReference type="Proteomes" id="UP000186817"/>
    </source>
</evidence>
<proteinExistence type="predicted"/>
<gene>
    <name evidence="1" type="ORF">AK812_SmicGene11533</name>
</gene>
<accession>A0A1Q9ECY3</accession>
<reference evidence="1 2" key="1">
    <citation type="submission" date="2016-02" db="EMBL/GenBank/DDBJ databases">
        <title>Genome analysis of coral dinoflagellate symbionts highlights evolutionary adaptations to a symbiotic lifestyle.</title>
        <authorList>
            <person name="Aranda M."/>
            <person name="Li Y."/>
            <person name="Liew Y.J."/>
            <person name="Baumgarten S."/>
            <person name="Simakov O."/>
            <person name="Wilson M."/>
            <person name="Piel J."/>
            <person name="Ashoor H."/>
            <person name="Bougouffa S."/>
            <person name="Bajic V.B."/>
            <person name="Ryu T."/>
            <person name="Ravasi T."/>
            <person name="Bayer T."/>
            <person name="Micklem G."/>
            <person name="Kim H."/>
            <person name="Bhak J."/>
            <person name="Lajeunesse T.C."/>
            <person name="Voolstra C.R."/>
        </authorList>
    </citation>
    <scope>NUCLEOTIDE SEQUENCE [LARGE SCALE GENOMIC DNA]</scope>
    <source>
        <strain evidence="1 2">CCMP2467</strain>
    </source>
</reference>
<keyword evidence="2" id="KW-1185">Reference proteome</keyword>
<protein>
    <submittedName>
        <fullName evidence="1">Uncharacterized protein</fullName>
    </submittedName>
</protein>
<dbReference type="AlphaFoldDB" id="A0A1Q9ECY3"/>
<dbReference type="EMBL" id="LSRX01000189">
    <property type="protein sequence ID" value="OLQ05283.1"/>
    <property type="molecule type" value="Genomic_DNA"/>
</dbReference>
<comment type="caution">
    <text evidence="1">The sequence shown here is derived from an EMBL/GenBank/DDBJ whole genome shotgun (WGS) entry which is preliminary data.</text>
</comment>
<dbReference type="Proteomes" id="UP000186817">
    <property type="component" value="Unassembled WGS sequence"/>
</dbReference>
<sequence>MNMAHTLGFARLGYAYSLHCSSFLGLPLRKKAGPEFQLKIAVLGYNTYSLHCSTDFAHNVETRGLSMLFLWEPQRIVGVRPGLSTEKKA</sequence>